<dbReference type="OMA" id="YGWLTSS"/>
<evidence type="ECO:0000313" key="12">
    <source>
        <dbReference type="EMBL" id="ONH67068.1"/>
    </source>
</evidence>
<dbReference type="Pfam" id="PF05236">
    <property type="entry name" value="TAF4"/>
    <property type="match status" value="1"/>
</dbReference>
<dbReference type="GO" id="GO:0003743">
    <property type="term" value="F:translation initiation factor activity"/>
    <property type="evidence" value="ECO:0007669"/>
    <property type="project" value="UniProtKB-KW"/>
</dbReference>
<dbReference type="AlphaFoldDB" id="A0A061AUC6"/>
<keyword evidence="6" id="KW-0539">Nucleus</keyword>
<comment type="similarity">
    <text evidence="2">Belongs to the TAF4 family.</text>
</comment>
<dbReference type="GO" id="GO:0003677">
    <property type="term" value="F:DNA binding"/>
    <property type="evidence" value="ECO:0007669"/>
    <property type="project" value="TreeGrafter"/>
</dbReference>
<evidence type="ECO:0000256" key="9">
    <source>
        <dbReference type="SAM" id="MobiDB-lite"/>
    </source>
</evidence>
<evidence type="ECO:0000256" key="8">
    <source>
        <dbReference type="ARBA" id="ARBA00031747"/>
    </source>
</evidence>
<feature type="region of interest" description="Disordered" evidence="9">
    <location>
        <begin position="1"/>
        <end position="194"/>
    </location>
</feature>
<proteinExistence type="inferred from homology"/>
<organism evidence="11">
    <name type="scientific">Cyberlindnera fabianii</name>
    <name type="common">Yeast</name>
    <name type="synonym">Hansenula fabianii</name>
    <dbReference type="NCBI Taxonomy" id="36022"/>
    <lineage>
        <taxon>Eukaryota</taxon>
        <taxon>Fungi</taxon>
        <taxon>Dikarya</taxon>
        <taxon>Ascomycota</taxon>
        <taxon>Saccharomycotina</taxon>
        <taxon>Saccharomycetes</taxon>
        <taxon>Phaffomycetales</taxon>
        <taxon>Phaffomycetaceae</taxon>
        <taxon>Cyberlindnera</taxon>
    </lineage>
</organism>
<dbReference type="VEuPathDB" id="FungiDB:BON22_3016"/>
<evidence type="ECO:0000256" key="2">
    <source>
        <dbReference type="ARBA" id="ARBA00006178"/>
    </source>
</evidence>
<accession>A0A061AUC6</accession>
<keyword evidence="13" id="KW-1185">Reference proteome</keyword>
<reference evidence="12" key="3">
    <citation type="submission" date="2017-01" db="EMBL/GenBank/DDBJ databases">
        <authorList>
            <person name="Mah S.A."/>
            <person name="Swanson W.J."/>
            <person name="Moy G.W."/>
            <person name="Vacquier V.D."/>
        </authorList>
    </citation>
    <scope>NUCLEOTIDE SEQUENCE [LARGE SCALE GENOMIC DNA]</scope>
    <source>
        <strain evidence="12">65</strain>
    </source>
</reference>
<comment type="function">
    <text evidence="7">Functions as a component of the DNA-binding general transcription factor complex TFIID. Binding of TFIID to a promoter (with or without TATA element) is the initial step in pre-initiation complex (PIC) formation. TFIID plays a key role in the regulation of gene expression by RNA polymerase II through different activities such as transcription activator interaction, core promoter recognition and selectivity, TFIIA and TFIIB interaction, chromatin modification (histone acetylation by TAF1), facilitation of DNA opening and initiation of transcription.</text>
</comment>
<dbReference type="EMBL" id="LK052891">
    <property type="protein sequence ID" value="CDR41241.1"/>
    <property type="molecule type" value="Genomic_DNA"/>
</dbReference>
<evidence type="ECO:0000313" key="11">
    <source>
        <dbReference type="EMBL" id="CDR41241.1"/>
    </source>
</evidence>
<dbReference type="InterPro" id="IPR007900">
    <property type="entry name" value="TAF4_C"/>
</dbReference>
<reference evidence="11" key="1">
    <citation type="journal article" date="2014" name="Genome Announc.">
        <title>Genome sequence of the yeast Cyberlindnera fabianii (Hansenula fabianii).</title>
        <authorList>
            <person name="Freel K.C."/>
            <person name="Sarilar V."/>
            <person name="Neuveglise C."/>
            <person name="Devillers H."/>
            <person name="Friedrich A."/>
            <person name="Schacherer J."/>
        </authorList>
    </citation>
    <scope>NUCLEOTIDE SEQUENCE</scope>
    <source>
        <strain evidence="11">YJS4271</strain>
    </source>
</reference>
<keyword evidence="5" id="KW-0804">Transcription</keyword>
<feature type="compositionally biased region" description="Low complexity" evidence="9">
    <location>
        <begin position="106"/>
        <end position="144"/>
    </location>
</feature>
<dbReference type="OrthoDB" id="21060at2759"/>
<evidence type="ECO:0000259" key="10">
    <source>
        <dbReference type="Pfam" id="PF05236"/>
    </source>
</evidence>
<dbReference type="PANTHER" id="PTHR15138">
    <property type="entry name" value="TRANSCRIPTION INITIATION FACTOR TFIID SUBUNIT 4"/>
    <property type="match status" value="1"/>
</dbReference>
<dbReference type="GO" id="GO:0005669">
    <property type="term" value="C:transcription factor TFIID complex"/>
    <property type="evidence" value="ECO:0007669"/>
    <property type="project" value="InterPro"/>
</dbReference>
<dbReference type="InterPro" id="IPR045144">
    <property type="entry name" value="TAF4"/>
</dbReference>
<sequence>MSATPQQESSASPQKRPQSEEADQPSKRVKTEETQAVPTVDDILEGEFDIDSLGIPGDLPAADDPLLNISLPGSTNTSALNTPSLTNIEIPELPSDPPTIANQQLTSPSGVQTPQTQPQTVVQGSQSSSATTPAPSTTVGTPAPQSQSAAPLKLTNTNTATPQQSTTQTPQNSNTNKAGEGAAPPKGPGDPEKLSDAILAAGVDLKAEEALLNSASLPTKAPSTTDTTSNQPIIINTPFLDPRQAAAFMNKVVAAHGLKANTESDASLVQLVTYASEEWMKNILTNAVVLSRHRRRAIKNKRRSELAVALRDLAVQNKTMEERRNDLKKNAGITGDETEGLEETQHKATNATVAMMTGGGKKKKYDWMSAGNSGAKNSMGDVSLRFREAREEPGIVVRDLLNSLEKKRIGVEKTLAKGYAKLKD</sequence>
<evidence type="ECO:0000256" key="7">
    <source>
        <dbReference type="ARBA" id="ARBA00025346"/>
    </source>
</evidence>
<keyword evidence="4" id="KW-0805">Transcription regulation</keyword>
<reference evidence="13" key="2">
    <citation type="journal article" date="2017" name="Genome Announc.">
        <title>Genome sequences of Cyberlindnera fabianii 65, Pichia kudriavzevii 129, and Saccharomyces cerevisiae 131 isolated from fermented masau fruits in Zimbabwe.</title>
        <authorList>
            <person name="van Rijswijck I.M.H."/>
            <person name="Derks M.F.L."/>
            <person name="Abee T."/>
            <person name="de Ridder D."/>
            <person name="Smid E.J."/>
        </authorList>
    </citation>
    <scope>NUCLEOTIDE SEQUENCE [LARGE SCALE GENOMIC DNA]</scope>
    <source>
        <strain evidence="13">65</strain>
    </source>
</reference>
<feature type="compositionally biased region" description="Polar residues" evidence="9">
    <location>
        <begin position="1"/>
        <end position="16"/>
    </location>
</feature>
<dbReference type="STRING" id="36022.A0A061AUC6"/>
<name>A0A061AUC6_CYBFA</name>
<feature type="compositionally biased region" description="Polar residues" evidence="9">
    <location>
        <begin position="71"/>
        <end position="87"/>
    </location>
</feature>
<dbReference type="GO" id="GO:0006367">
    <property type="term" value="P:transcription initiation at RNA polymerase II promoter"/>
    <property type="evidence" value="ECO:0007669"/>
    <property type="project" value="TreeGrafter"/>
</dbReference>
<dbReference type="GO" id="GO:0016251">
    <property type="term" value="F:RNA polymerase II general transcription initiation factor activity"/>
    <property type="evidence" value="ECO:0007669"/>
    <property type="project" value="TreeGrafter"/>
</dbReference>
<comment type="subcellular location">
    <subcellularLocation>
        <location evidence="1">Nucleus</location>
    </subcellularLocation>
</comment>
<evidence type="ECO:0000256" key="6">
    <source>
        <dbReference type="ARBA" id="ARBA00023242"/>
    </source>
</evidence>
<evidence type="ECO:0000256" key="5">
    <source>
        <dbReference type="ARBA" id="ARBA00023163"/>
    </source>
</evidence>
<dbReference type="PANTHER" id="PTHR15138:SF14">
    <property type="entry name" value="TRANSCRIPTION INITIATION FACTOR TFIID SUBUNIT 4"/>
    <property type="match status" value="1"/>
</dbReference>
<keyword evidence="12" id="KW-0648">Protein biosynthesis</keyword>
<evidence type="ECO:0000256" key="1">
    <source>
        <dbReference type="ARBA" id="ARBA00004123"/>
    </source>
</evidence>
<dbReference type="CDD" id="cd08045">
    <property type="entry name" value="HFD_TAF4"/>
    <property type="match status" value="1"/>
</dbReference>
<dbReference type="Proteomes" id="UP000189513">
    <property type="component" value="Unassembled WGS sequence"/>
</dbReference>
<dbReference type="EMBL" id="MPUK01000005">
    <property type="protein sequence ID" value="ONH67068.1"/>
    <property type="molecule type" value="Genomic_DNA"/>
</dbReference>
<feature type="compositionally biased region" description="Basic and acidic residues" evidence="9">
    <location>
        <begin position="24"/>
        <end position="33"/>
    </location>
</feature>
<keyword evidence="12" id="KW-0396">Initiation factor</keyword>
<gene>
    <name evidence="12" type="ORF">BON22_3016</name>
    <name evidence="11" type="ORF">CYFA0S_06e04698g</name>
</gene>
<protein>
    <recommendedName>
        <fullName evidence="3">Transcription initiation factor TFIID subunit 4</fullName>
    </recommendedName>
    <alternativeName>
        <fullName evidence="8">TBP-associated factor 4</fullName>
    </alternativeName>
</protein>
<evidence type="ECO:0000256" key="3">
    <source>
        <dbReference type="ARBA" id="ARBA00017306"/>
    </source>
</evidence>
<feature type="domain" description="Transcription initiation factor TFIID component TAF4 C-terminal" evidence="10">
    <location>
        <begin position="194"/>
        <end position="419"/>
    </location>
</feature>
<evidence type="ECO:0000256" key="4">
    <source>
        <dbReference type="ARBA" id="ARBA00023015"/>
    </source>
</evidence>
<feature type="compositionally biased region" description="Low complexity" evidence="9">
    <location>
        <begin position="155"/>
        <end position="184"/>
    </location>
</feature>
<evidence type="ECO:0000313" key="13">
    <source>
        <dbReference type="Proteomes" id="UP000189513"/>
    </source>
</evidence>